<keyword evidence="1 4" id="KW-0349">Heme</keyword>
<dbReference type="EMBL" id="FMWD01000010">
    <property type="protein sequence ID" value="SCZ65650.1"/>
    <property type="molecule type" value="Genomic_DNA"/>
</dbReference>
<dbReference type="AlphaFoldDB" id="A0A1G5QVS8"/>
<dbReference type="Proteomes" id="UP000199648">
    <property type="component" value="Unassembled WGS sequence"/>
</dbReference>
<keyword evidence="8" id="KW-1185">Reference proteome</keyword>
<sequence>MDYVARLVGLVLLLWMTVVPAANDSGEALYLQHCAVCHQPDGKGIPGIVPPVAGHQRVTSDDPEEIQVYLSRVIFGYHGGLIVDHQVYSGRMPPIGYIGRVNDSELLDLINYTRTAWDNDARPVTFKELATARQKGEAER</sequence>
<evidence type="ECO:0000313" key="8">
    <source>
        <dbReference type="Proteomes" id="UP000199648"/>
    </source>
</evidence>
<dbReference type="PANTHER" id="PTHR35008">
    <property type="entry name" value="BLL4482 PROTEIN-RELATED"/>
    <property type="match status" value="1"/>
</dbReference>
<evidence type="ECO:0000313" key="7">
    <source>
        <dbReference type="EMBL" id="SCZ65650.1"/>
    </source>
</evidence>
<name>A0A1G5QVS8_9GAMM</name>
<keyword evidence="5" id="KW-0732">Signal</keyword>
<feature type="chain" id="PRO_5011539870" evidence="5">
    <location>
        <begin position="22"/>
        <end position="140"/>
    </location>
</feature>
<evidence type="ECO:0000256" key="2">
    <source>
        <dbReference type="ARBA" id="ARBA00022723"/>
    </source>
</evidence>
<feature type="domain" description="Cytochrome c" evidence="6">
    <location>
        <begin position="21"/>
        <end position="117"/>
    </location>
</feature>
<gene>
    <name evidence="7" type="ORF">SAMN03097708_02857</name>
</gene>
<evidence type="ECO:0000256" key="4">
    <source>
        <dbReference type="PROSITE-ProRule" id="PRU00433"/>
    </source>
</evidence>
<dbReference type="PANTHER" id="PTHR35008:SF8">
    <property type="entry name" value="ALCOHOL DEHYDROGENASE CYTOCHROME C SUBUNIT"/>
    <property type="match status" value="1"/>
</dbReference>
<reference evidence="7 8" key="1">
    <citation type="submission" date="2016-10" db="EMBL/GenBank/DDBJ databases">
        <authorList>
            <person name="de Groot N.N."/>
        </authorList>
    </citation>
    <scope>NUCLEOTIDE SEQUENCE [LARGE SCALE GENOMIC DNA]</scope>
    <source>
        <strain evidence="7 8">HLD2</strain>
    </source>
</reference>
<evidence type="ECO:0000256" key="5">
    <source>
        <dbReference type="SAM" id="SignalP"/>
    </source>
</evidence>
<dbReference type="GO" id="GO:0046872">
    <property type="term" value="F:metal ion binding"/>
    <property type="evidence" value="ECO:0007669"/>
    <property type="project" value="UniProtKB-KW"/>
</dbReference>
<evidence type="ECO:0000256" key="1">
    <source>
        <dbReference type="ARBA" id="ARBA00022617"/>
    </source>
</evidence>
<dbReference type="STRING" id="415747.SAMN03097708_02857"/>
<dbReference type="RefSeq" id="WP_092998511.1">
    <property type="nucleotide sequence ID" value="NZ_FMWD01000010.1"/>
</dbReference>
<dbReference type="GO" id="GO:0009055">
    <property type="term" value="F:electron transfer activity"/>
    <property type="evidence" value="ECO:0007669"/>
    <property type="project" value="InterPro"/>
</dbReference>
<feature type="signal peptide" evidence="5">
    <location>
        <begin position="1"/>
        <end position="21"/>
    </location>
</feature>
<evidence type="ECO:0000259" key="6">
    <source>
        <dbReference type="PROSITE" id="PS51007"/>
    </source>
</evidence>
<dbReference type="GO" id="GO:0020037">
    <property type="term" value="F:heme binding"/>
    <property type="evidence" value="ECO:0007669"/>
    <property type="project" value="InterPro"/>
</dbReference>
<dbReference type="InterPro" id="IPR051459">
    <property type="entry name" value="Cytochrome_c-type_DH"/>
</dbReference>
<keyword evidence="3 4" id="KW-0408">Iron</keyword>
<dbReference type="InterPro" id="IPR036909">
    <property type="entry name" value="Cyt_c-like_dom_sf"/>
</dbReference>
<organism evidence="7 8">
    <name type="scientific">Thiohalomonas denitrificans</name>
    <dbReference type="NCBI Taxonomy" id="415747"/>
    <lineage>
        <taxon>Bacteria</taxon>
        <taxon>Pseudomonadati</taxon>
        <taxon>Pseudomonadota</taxon>
        <taxon>Gammaproteobacteria</taxon>
        <taxon>Thiohalomonadales</taxon>
        <taxon>Thiohalomonadaceae</taxon>
        <taxon>Thiohalomonas</taxon>
    </lineage>
</organism>
<keyword evidence="2 4" id="KW-0479">Metal-binding</keyword>
<protein>
    <submittedName>
        <fullName evidence="7">Cytochrome C oxidase, cbb3-type, subunit III</fullName>
    </submittedName>
</protein>
<dbReference type="PROSITE" id="PS51007">
    <property type="entry name" value="CYTC"/>
    <property type="match status" value="1"/>
</dbReference>
<dbReference type="OrthoDB" id="9757546at2"/>
<dbReference type="SUPFAM" id="SSF46626">
    <property type="entry name" value="Cytochrome c"/>
    <property type="match status" value="1"/>
</dbReference>
<dbReference type="Pfam" id="PF00034">
    <property type="entry name" value="Cytochrom_C"/>
    <property type="match status" value="1"/>
</dbReference>
<proteinExistence type="predicted"/>
<dbReference type="InterPro" id="IPR009056">
    <property type="entry name" value="Cyt_c-like_dom"/>
</dbReference>
<evidence type="ECO:0000256" key="3">
    <source>
        <dbReference type="ARBA" id="ARBA00023004"/>
    </source>
</evidence>
<accession>A0A1G5QVS8</accession>
<dbReference type="Gene3D" id="1.10.760.10">
    <property type="entry name" value="Cytochrome c-like domain"/>
    <property type="match status" value="1"/>
</dbReference>